<dbReference type="PANTHER" id="PTHR20941">
    <property type="entry name" value="FOLATE SYNTHESIS PROTEINS"/>
    <property type="match status" value="1"/>
</dbReference>
<dbReference type="NCBIfam" id="TIGR01496">
    <property type="entry name" value="DHPS"/>
    <property type="match status" value="1"/>
</dbReference>
<keyword evidence="10" id="KW-0289">Folate biosynthesis</keyword>
<dbReference type="PROSITE" id="PS00793">
    <property type="entry name" value="DHPS_2"/>
    <property type="match status" value="1"/>
</dbReference>
<evidence type="ECO:0000256" key="4">
    <source>
        <dbReference type="ARBA" id="ARBA00009503"/>
    </source>
</evidence>
<keyword evidence="9" id="KW-0460">Magnesium</keyword>
<dbReference type="GO" id="GO:0004156">
    <property type="term" value="F:dihydropteroate synthase activity"/>
    <property type="evidence" value="ECO:0007669"/>
    <property type="project" value="UniProtKB-EC"/>
</dbReference>
<evidence type="ECO:0000256" key="5">
    <source>
        <dbReference type="ARBA" id="ARBA00012458"/>
    </source>
</evidence>
<evidence type="ECO:0000313" key="14">
    <source>
        <dbReference type="Proteomes" id="UP000231267"/>
    </source>
</evidence>
<evidence type="ECO:0000259" key="12">
    <source>
        <dbReference type="PROSITE" id="PS50972"/>
    </source>
</evidence>
<evidence type="ECO:0000256" key="1">
    <source>
        <dbReference type="ARBA" id="ARBA00000012"/>
    </source>
</evidence>
<keyword evidence="7" id="KW-0808">Transferase</keyword>
<evidence type="ECO:0000313" key="13">
    <source>
        <dbReference type="EMBL" id="PIW66942.1"/>
    </source>
</evidence>
<dbReference type="InterPro" id="IPR045031">
    <property type="entry name" value="DHP_synth-like"/>
</dbReference>
<evidence type="ECO:0000256" key="11">
    <source>
        <dbReference type="ARBA" id="ARBA00030193"/>
    </source>
</evidence>
<evidence type="ECO:0000256" key="8">
    <source>
        <dbReference type="ARBA" id="ARBA00022723"/>
    </source>
</evidence>
<evidence type="ECO:0000256" key="9">
    <source>
        <dbReference type="ARBA" id="ARBA00022842"/>
    </source>
</evidence>
<dbReference type="SUPFAM" id="SSF51717">
    <property type="entry name" value="Dihydropteroate synthetase-like"/>
    <property type="match status" value="1"/>
</dbReference>
<keyword evidence="8" id="KW-0479">Metal-binding</keyword>
<evidence type="ECO:0000256" key="6">
    <source>
        <dbReference type="ARBA" id="ARBA00016919"/>
    </source>
</evidence>
<accession>A0A2J0LGG7</accession>
<feature type="domain" description="Pterin-binding" evidence="12">
    <location>
        <begin position="1"/>
        <end position="251"/>
    </location>
</feature>
<dbReference type="Pfam" id="PF00809">
    <property type="entry name" value="Pterin_bind"/>
    <property type="match status" value="1"/>
</dbReference>
<proteinExistence type="inferred from homology"/>
<dbReference type="PROSITE" id="PS50972">
    <property type="entry name" value="PTERIN_BINDING"/>
    <property type="match status" value="1"/>
</dbReference>
<dbReference type="GO" id="GO:0046872">
    <property type="term" value="F:metal ion binding"/>
    <property type="evidence" value="ECO:0007669"/>
    <property type="project" value="UniProtKB-KW"/>
</dbReference>
<name>A0A2J0LGG7_9BACT</name>
<dbReference type="GO" id="GO:0046656">
    <property type="term" value="P:folic acid biosynthetic process"/>
    <property type="evidence" value="ECO:0007669"/>
    <property type="project" value="UniProtKB-KW"/>
</dbReference>
<dbReference type="InterPro" id="IPR000489">
    <property type="entry name" value="Pterin-binding_dom"/>
</dbReference>
<evidence type="ECO:0000256" key="7">
    <source>
        <dbReference type="ARBA" id="ARBA00022679"/>
    </source>
</evidence>
<comment type="pathway">
    <text evidence="3">Cofactor biosynthesis; tetrahydrofolate biosynthesis; 7,8-dihydrofolate from 2-amino-4-hydroxy-6-hydroxymethyl-7,8-dihydropteridine diphosphate and 4-aminobenzoate: step 1/2.</text>
</comment>
<dbReference type="Gene3D" id="3.20.20.20">
    <property type="entry name" value="Dihydropteroate synthase-like"/>
    <property type="match status" value="1"/>
</dbReference>
<organism evidence="13 14">
    <name type="scientific">Candidatus Taenaricola geysiri</name>
    <dbReference type="NCBI Taxonomy" id="1974752"/>
    <lineage>
        <taxon>Bacteria</taxon>
        <taxon>Pseudomonadati</taxon>
        <taxon>Candidatus Omnitrophota</taxon>
        <taxon>Candidatus Taenaricola</taxon>
    </lineage>
</organism>
<dbReference type="GO" id="GO:0005829">
    <property type="term" value="C:cytosol"/>
    <property type="evidence" value="ECO:0007669"/>
    <property type="project" value="TreeGrafter"/>
</dbReference>
<dbReference type="PANTHER" id="PTHR20941:SF1">
    <property type="entry name" value="FOLIC ACID SYNTHESIS PROTEIN FOL1"/>
    <property type="match status" value="1"/>
</dbReference>
<dbReference type="CDD" id="cd00739">
    <property type="entry name" value="DHPS"/>
    <property type="match status" value="1"/>
</dbReference>
<evidence type="ECO:0000256" key="10">
    <source>
        <dbReference type="ARBA" id="ARBA00022909"/>
    </source>
</evidence>
<comment type="cofactor">
    <cofactor evidence="2">
        <name>Mg(2+)</name>
        <dbReference type="ChEBI" id="CHEBI:18420"/>
    </cofactor>
</comment>
<gene>
    <name evidence="13" type="primary">folP</name>
    <name evidence="13" type="ORF">COW11_00680</name>
</gene>
<dbReference type="AlphaFoldDB" id="A0A2J0LGG7"/>
<reference evidence="13 14" key="1">
    <citation type="submission" date="2017-09" db="EMBL/GenBank/DDBJ databases">
        <title>Depth-based differentiation of microbial function through sediment-hosted aquifers and enrichment of novel symbionts in the deep terrestrial subsurface.</title>
        <authorList>
            <person name="Probst A.J."/>
            <person name="Ladd B."/>
            <person name="Jarett J.K."/>
            <person name="Geller-Mcgrath D.E."/>
            <person name="Sieber C.M."/>
            <person name="Emerson J.B."/>
            <person name="Anantharaman K."/>
            <person name="Thomas B.C."/>
            <person name="Malmstrom R."/>
            <person name="Stieglmeier M."/>
            <person name="Klingl A."/>
            <person name="Woyke T."/>
            <person name="Ryan C.M."/>
            <person name="Banfield J.F."/>
        </authorList>
    </citation>
    <scope>NUCLEOTIDE SEQUENCE [LARGE SCALE GENOMIC DNA]</scope>
    <source>
        <strain evidence="13">CG12_big_fil_rev_8_21_14_0_65_43_15</strain>
    </source>
</reference>
<evidence type="ECO:0000256" key="2">
    <source>
        <dbReference type="ARBA" id="ARBA00001946"/>
    </source>
</evidence>
<dbReference type="FunFam" id="3.20.20.20:FF:000006">
    <property type="entry name" value="Dihydropteroate synthase"/>
    <property type="match status" value="1"/>
</dbReference>
<dbReference type="InterPro" id="IPR006390">
    <property type="entry name" value="DHP_synth_dom"/>
</dbReference>
<comment type="similarity">
    <text evidence="4">Belongs to the DHPS family.</text>
</comment>
<dbReference type="EC" id="2.5.1.15" evidence="5"/>
<protein>
    <recommendedName>
        <fullName evidence="6">Dihydropteroate synthase</fullName>
        <ecNumber evidence="5">2.5.1.15</ecNumber>
    </recommendedName>
    <alternativeName>
        <fullName evidence="11">Dihydropteroate pyrophosphorylase</fullName>
    </alternativeName>
</protein>
<dbReference type="EMBL" id="PFGP01000017">
    <property type="protein sequence ID" value="PIW66942.1"/>
    <property type="molecule type" value="Genomic_DNA"/>
</dbReference>
<evidence type="ECO:0000256" key="3">
    <source>
        <dbReference type="ARBA" id="ARBA00004763"/>
    </source>
</evidence>
<comment type="catalytic activity">
    <reaction evidence="1">
        <text>(7,8-dihydropterin-6-yl)methyl diphosphate + 4-aminobenzoate = 7,8-dihydropteroate + diphosphate</text>
        <dbReference type="Rhea" id="RHEA:19949"/>
        <dbReference type="ChEBI" id="CHEBI:17836"/>
        <dbReference type="ChEBI" id="CHEBI:17839"/>
        <dbReference type="ChEBI" id="CHEBI:33019"/>
        <dbReference type="ChEBI" id="CHEBI:72950"/>
        <dbReference type="EC" id="2.5.1.15"/>
    </reaction>
</comment>
<dbReference type="GO" id="GO:0046654">
    <property type="term" value="P:tetrahydrofolate biosynthetic process"/>
    <property type="evidence" value="ECO:0007669"/>
    <property type="project" value="TreeGrafter"/>
</dbReference>
<sequence>MGVLNVTPDSFSDGGLFFDKKAALRRAIDIQKQGADILDIGGESTRPGSLSVAAREQIRRVIPVIKALRPKIKIPISIDTCSADVAEAAIKAGASIINDISGLRKDKRMAYVAARYKVGLCLMHKKGEPRNMQKSPRYGDLMKEIICELKASIKIALATGVLRNRIIIDPGIGFGKTVRHNLQIIKNLRELNLIGRPILVGPSRKSFIGKVLGAEIGPCLTGTAASVAACISAGAHIVRVHDVSQMREVARLTDAILRA</sequence>
<dbReference type="Proteomes" id="UP000231267">
    <property type="component" value="Unassembled WGS sequence"/>
</dbReference>
<comment type="caution">
    <text evidence="13">The sequence shown here is derived from an EMBL/GenBank/DDBJ whole genome shotgun (WGS) entry which is preliminary data.</text>
</comment>
<dbReference type="InterPro" id="IPR011005">
    <property type="entry name" value="Dihydropteroate_synth-like_sf"/>
</dbReference>